<dbReference type="Proteomes" id="UP000001887">
    <property type="component" value="Chromosome"/>
</dbReference>
<dbReference type="KEGG" id="psl:Psta_3808"/>
<proteinExistence type="predicted"/>
<accession>D2R0X8</accession>
<protein>
    <submittedName>
        <fullName evidence="1">Uncharacterized protein</fullName>
    </submittedName>
</protein>
<keyword evidence="2" id="KW-1185">Reference proteome</keyword>
<dbReference type="eggNOG" id="ENOG5032SJA">
    <property type="taxonomic scope" value="Bacteria"/>
</dbReference>
<dbReference type="AlphaFoldDB" id="D2R0X8"/>
<gene>
    <name evidence="1" type="ordered locus">Psta_3808</name>
</gene>
<sequence>MNDAVRRGSLGRFFAGMCEYIFQTHLGVVDPPLVDYLSDMLLRFVSNDTLCRVRDLSGRPVTEVAGMILEAEHRRGLAKRDVHRHIGDVALFWTGVFPESLPKLRRVDSRDFLIDYCSQGKRAYHIAATIETDRTEDATADVLERLSNHFEMCAYGLGEVRREWERRDEGDPKLLIS</sequence>
<dbReference type="OrthoDB" id="7061165at2"/>
<evidence type="ECO:0000313" key="1">
    <source>
        <dbReference type="EMBL" id="ADB18463.1"/>
    </source>
</evidence>
<dbReference type="HOGENOM" id="CLU_1544308_0_0_0"/>
<organism evidence="1 2">
    <name type="scientific">Pirellula staleyi (strain ATCC 27377 / DSM 6068 / ICPB 4128)</name>
    <name type="common">Pirella staleyi</name>
    <dbReference type="NCBI Taxonomy" id="530564"/>
    <lineage>
        <taxon>Bacteria</taxon>
        <taxon>Pseudomonadati</taxon>
        <taxon>Planctomycetota</taxon>
        <taxon>Planctomycetia</taxon>
        <taxon>Pirellulales</taxon>
        <taxon>Pirellulaceae</taxon>
        <taxon>Pirellula</taxon>
    </lineage>
</organism>
<dbReference type="EMBL" id="CP001848">
    <property type="protein sequence ID" value="ADB18463.1"/>
    <property type="molecule type" value="Genomic_DNA"/>
</dbReference>
<reference evidence="1 2" key="1">
    <citation type="journal article" date="2009" name="Stand. Genomic Sci.">
        <title>Complete genome sequence of Pirellula staleyi type strain (ATCC 27377).</title>
        <authorList>
            <person name="Clum A."/>
            <person name="Tindall B.J."/>
            <person name="Sikorski J."/>
            <person name="Ivanova N."/>
            <person name="Mavrommatis K."/>
            <person name="Lucas S."/>
            <person name="Glavina del Rio T."/>
            <person name="Nolan M."/>
            <person name="Chen F."/>
            <person name="Tice H."/>
            <person name="Pitluck S."/>
            <person name="Cheng J.F."/>
            <person name="Chertkov O."/>
            <person name="Brettin T."/>
            <person name="Han C."/>
            <person name="Detter J.C."/>
            <person name="Kuske C."/>
            <person name="Bruce D."/>
            <person name="Goodwin L."/>
            <person name="Ovchinikova G."/>
            <person name="Pati A."/>
            <person name="Mikhailova N."/>
            <person name="Chen A."/>
            <person name="Palaniappan K."/>
            <person name="Land M."/>
            <person name="Hauser L."/>
            <person name="Chang Y.J."/>
            <person name="Jeffries C.D."/>
            <person name="Chain P."/>
            <person name="Rohde M."/>
            <person name="Goker M."/>
            <person name="Bristow J."/>
            <person name="Eisen J.A."/>
            <person name="Markowitz V."/>
            <person name="Hugenholtz P."/>
            <person name="Kyrpides N.C."/>
            <person name="Klenk H.P."/>
            <person name="Lapidus A."/>
        </authorList>
    </citation>
    <scope>NUCLEOTIDE SEQUENCE [LARGE SCALE GENOMIC DNA]</scope>
    <source>
        <strain evidence="2">ATCC 27377 / DSM 6068 / ICPB 4128</strain>
    </source>
</reference>
<name>D2R0X8_PIRSD</name>
<dbReference type="STRING" id="530564.Psta_3808"/>
<evidence type="ECO:0000313" key="2">
    <source>
        <dbReference type="Proteomes" id="UP000001887"/>
    </source>
</evidence>